<gene>
    <name evidence="2" type="ORF">LAESUDRAFT_755204</name>
</gene>
<dbReference type="EMBL" id="KV427607">
    <property type="protein sequence ID" value="KZT11567.1"/>
    <property type="molecule type" value="Genomic_DNA"/>
</dbReference>
<dbReference type="AlphaFoldDB" id="A0A165HCZ2"/>
<sequence length="167" mass="18620">MTVIIGRLWRGETEYKQRDTREERRPRRCSPDPSPIAPRPQSRPHTSPAVLLGPTCLLRPCPDPRRSSLPPPARPVLQRRRRTPAVAQREGGVPDREREHQHWEARPGETRVGLSPRASVISLTAASASELFSRTDHPAVQPLHVNQGLAPLASLILTLCPPSTWAN</sequence>
<feature type="compositionally biased region" description="Basic and acidic residues" evidence="1">
    <location>
        <begin position="92"/>
        <end position="109"/>
    </location>
</feature>
<reference evidence="2 3" key="1">
    <citation type="journal article" date="2016" name="Mol. Biol. Evol.">
        <title>Comparative Genomics of Early-Diverging Mushroom-Forming Fungi Provides Insights into the Origins of Lignocellulose Decay Capabilities.</title>
        <authorList>
            <person name="Nagy L.G."/>
            <person name="Riley R."/>
            <person name="Tritt A."/>
            <person name="Adam C."/>
            <person name="Daum C."/>
            <person name="Floudas D."/>
            <person name="Sun H."/>
            <person name="Yadav J.S."/>
            <person name="Pangilinan J."/>
            <person name="Larsson K.H."/>
            <person name="Matsuura K."/>
            <person name="Barry K."/>
            <person name="Labutti K."/>
            <person name="Kuo R."/>
            <person name="Ohm R.A."/>
            <person name="Bhattacharya S.S."/>
            <person name="Shirouzu T."/>
            <person name="Yoshinaga Y."/>
            <person name="Martin F.M."/>
            <person name="Grigoriev I.V."/>
            <person name="Hibbett D.S."/>
        </authorList>
    </citation>
    <scope>NUCLEOTIDE SEQUENCE [LARGE SCALE GENOMIC DNA]</scope>
    <source>
        <strain evidence="2 3">93-53</strain>
    </source>
</reference>
<evidence type="ECO:0000313" key="2">
    <source>
        <dbReference type="EMBL" id="KZT11567.1"/>
    </source>
</evidence>
<dbReference type="Proteomes" id="UP000076871">
    <property type="component" value="Unassembled WGS sequence"/>
</dbReference>
<dbReference type="GeneID" id="63829033"/>
<dbReference type="RefSeq" id="XP_040769307.1">
    <property type="nucleotide sequence ID" value="XM_040912005.1"/>
</dbReference>
<feature type="region of interest" description="Disordered" evidence="1">
    <location>
        <begin position="1"/>
        <end position="111"/>
    </location>
</feature>
<evidence type="ECO:0000256" key="1">
    <source>
        <dbReference type="SAM" id="MobiDB-lite"/>
    </source>
</evidence>
<evidence type="ECO:0000313" key="3">
    <source>
        <dbReference type="Proteomes" id="UP000076871"/>
    </source>
</evidence>
<dbReference type="InParanoid" id="A0A165HCZ2"/>
<proteinExistence type="predicted"/>
<protein>
    <submittedName>
        <fullName evidence="2">Uncharacterized protein</fullName>
    </submittedName>
</protein>
<accession>A0A165HCZ2</accession>
<organism evidence="2 3">
    <name type="scientific">Laetiporus sulphureus 93-53</name>
    <dbReference type="NCBI Taxonomy" id="1314785"/>
    <lineage>
        <taxon>Eukaryota</taxon>
        <taxon>Fungi</taxon>
        <taxon>Dikarya</taxon>
        <taxon>Basidiomycota</taxon>
        <taxon>Agaricomycotina</taxon>
        <taxon>Agaricomycetes</taxon>
        <taxon>Polyporales</taxon>
        <taxon>Laetiporus</taxon>
    </lineage>
</organism>
<keyword evidence="3" id="KW-1185">Reference proteome</keyword>
<feature type="compositionally biased region" description="Basic and acidic residues" evidence="1">
    <location>
        <begin position="9"/>
        <end position="25"/>
    </location>
</feature>
<name>A0A165HCZ2_9APHY</name>